<gene>
    <name evidence="2" type="ORF">PCOR1329_LOCUS64301</name>
    <name evidence="3" type="ORF">PCOR1329_LOCUS85252</name>
</gene>
<accession>A0ABN9W741</accession>
<dbReference type="EMBL" id="CAUYUJ010018190">
    <property type="protein sequence ID" value="CAK0881466.1"/>
    <property type="molecule type" value="Genomic_DNA"/>
</dbReference>
<dbReference type="Proteomes" id="UP001189429">
    <property type="component" value="Unassembled WGS sequence"/>
</dbReference>
<evidence type="ECO:0000313" key="3">
    <source>
        <dbReference type="EMBL" id="CAK0911343.1"/>
    </source>
</evidence>
<comment type="caution">
    <text evidence="2">The sequence shown here is derived from an EMBL/GenBank/DDBJ whole genome shotgun (WGS) entry which is preliminary data.</text>
</comment>
<proteinExistence type="predicted"/>
<evidence type="ECO:0000313" key="4">
    <source>
        <dbReference type="Proteomes" id="UP001189429"/>
    </source>
</evidence>
<evidence type="ECO:0000256" key="1">
    <source>
        <dbReference type="SAM" id="SignalP"/>
    </source>
</evidence>
<protein>
    <submittedName>
        <fullName evidence="2">Uncharacterized protein</fullName>
    </submittedName>
</protein>
<feature type="chain" id="PRO_5045028988" evidence="1">
    <location>
        <begin position="23"/>
        <end position="198"/>
    </location>
</feature>
<name>A0ABN9W741_9DINO</name>
<organism evidence="2 4">
    <name type="scientific">Prorocentrum cordatum</name>
    <dbReference type="NCBI Taxonomy" id="2364126"/>
    <lineage>
        <taxon>Eukaryota</taxon>
        <taxon>Sar</taxon>
        <taxon>Alveolata</taxon>
        <taxon>Dinophyceae</taxon>
        <taxon>Prorocentrales</taxon>
        <taxon>Prorocentraceae</taxon>
        <taxon>Prorocentrum</taxon>
    </lineage>
</organism>
<feature type="signal peptide" evidence="1">
    <location>
        <begin position="1"/>
        <end position="22"/>
    </location>
</feature>
<reference evidence="2" key="1">
    <citation type="submission" date="2023-10" db="EMBL/GenBank/DDBJ databases">
        <authorList>
            <person name="Chen Y."/>
            <person name="Shah S."/>
            <person name="Dougan E. K."/>
            <person name="Thang M."/>
            <person name="Chan C."/>
        </authorList>
    </citation>
    <scope>NUCLEOTIDE SEQUENCE [LARGE SCALE GENOMIC DNA]</scope>
</reference>
<evidence type="ECO:0000313" key="2">
    <source>
        <dbReference type="EMBL" id="CAK0881466.1"/>
    </source>
</evidence>
<keyword evidence="1" id="KW-0732">Signal</keyword>
<keyword evidence="4" id="KW-1185">Reference proteome</keyword>
<dbReference type="EMBL" id="CAUYUJ010022564">
    <property type="protein sequence ID" value="CAK0911343.1"/>
    <property type="molecule type" value="Genomic_DNA"/>
</dbReference>
<sequence>MRGLGLINKLIAIGCVAGVVAGQRLQQALESIFQSNPRAVGQIGPYPGNKIATHIQHLFGMLRDIKREDSHATEGMSYSAAYPKSGAIRKALDQEPGDACADPIDGAGGDVITEVLETSQRKRKRQALAIAKDKAADDTSDSFSKKERSKEINRIHSSIYKPMVKHLLSKGLSETAAKEKASAAAKLKVDQWRATHPA</sequence>